<organism evidence="2">
    <name type="scientific">Rhizophora mucronata</name>
    <name type="common">Asiatic mangrove</name>
    <dbReference type="NCBI Taxonomy" id="61149"/>
    <lineage>
        <taxon>Eukaryota</taxon>
        <taxon>Viridiplantae</taxon>
        <taxon>Streptophyta</taxon>
        <taxon>Embryophyta</taxon>
        <taxon>Tracheophyta</taxon>
        <taxon>Spermatophyta</taxon>
        <taxon>Magnoliopsida</taxon>
        <taxon>eudicotyledons</taxon>
        <taxon>Gunneridae</taxon>
        <taxon>Pentapetalae</taxon>
        <taxon>rosids</taxon>
        <taxon>fabids</taxon>
        <taxon>Malpighiales</taxon>
        <taxon>Rhizophoraceae</taxon>
        <taxon>Rhizophora</taxon>
    </lineage>
</organism>
<accession>A0A2P2J3Y6</accession>
<dbReference type="AlphaFoldDB" id="A0A2P2J3Y6"/>
<name>A0A2P2J3Y6_RHIMU</name>
<dbReference type="EMBL" id="GGEC01007584">
    <property type="protein sequence ID" value="MBW88067.1"/>
    <property type="molecule type" value="Transcribed_RNA"/>
</dbReference>
<evidence type="ECO:0000256" key="1">
    <source>
        <dbReference type="SAM" id="MobiDB-lite"/>
    </source>
</evidence>
<proteinExistence type="predicted"/>
<reference evidence="2" key="1">
    <citation type="submission" date="2018-02" db="EMBL/GenBank/DDBJ databases">
        <title>Rhizophora mucronata_Transcriptome.</title>
        <authorList>
            <person name="Meera S.P."/>
            <person name="Sreeshan A."/>
            <person name="Augustine A."/>
        </authorList>
    </citation>
    <scope>NUCLEOTIDE SEQUENCE</scope>
    <source>
        <tissue evidence="2">Leaf</tissue>
    </source>
</reference>
<protein>
    <submittedName>
        <fullName evidence="2">Uncharacterized protein</fullName>
    </submittedName>
</protein>
<feature type="compositionally biased region" description="Polar residues" evidence="1">
    <location>
        <begin position="8"/>
        <end position="20"/>
    </location>
</feature>
<feature type="region of interest" description="Disordered" evidence="1">
    <location>
        <begin position="1"/>
        <end position="20"/>
    </location>
</feature>
<evidence type="ECO:0000313" key="2">
    <source>
        <dbReference type="EMBL" id="MBW88067.1"/>
    </source>
</evidence>
<sequence>MYPIFKNESPSKSQVQQTRPTSWNFINQFK</sequence>